<dbReference type="InterPro" id="IPR036291">
    <property type="entry name" value="NAD(P)-bd_dom_sf"/>
</dbReference>
<comment type="caution">
    <text evidence="2">The sequence shown here is derived from an EMBL/GenBank/DDBJ whole genome shotgun (WGS) entry which is preliminary data.</text>
</comment>
<protein>
    <submittedName>
        <fullName evidence="2">Uncharacterized protein</fullName>
    </submittedName>
</protein>
<dbReference type="Proteomes" id="UP000320333">
    <property type="component" value="Unassembled WGS sequence"/>
</dbReference>
<dbReference type="GO" id="GO:0016491">
    <property type="term" value="F:oxidoreductase activity"/>
    <property type="evidence" value="ECO:0007669"/>
    <property type="project" value="UniProtKB-KW"/>
</dbReference>
<evidence type="ECO:0000256" key="1">
    <source>
        <dbReference type="ARBA" id="ARBA00023002"/>
    </source>
</evidence>
<accession>A0A507EDZ7</accession>
<dbReference type="PRINTS" id="PR00081">
    <property type="entry name" value="GDHRDH"/>
</dbReference>
<dbReference type="Pfam" id="PF00106">
    <property type="entry name" value="adh_short"/>
    <property type="match status" value="1"/>
</dbReference>
<proteinExistence type="predicted"/>
<reference evidence="2 3" key="1">
    <citation type="journal article" date="2019" name="Sci. Rep.">
        <title>Comparative genomics of chytrid fungi reveal insights into the obligate biotrophic and pathogenic lifestyle of Synchytrium endobioticum.</title>
        <authorList>
            <person name="van de Vossenberg B.T.L.H."/>
            <person name="Warris S."/>
            <person name="Nguyen H.D.T."/>
            <person name="van Gent-Pelzer M.P.E."/>
            <person name="Joly D.L."/>
            <person name="van de Geest H.C."/>
            <person name="Bonants P.J.M."/>
            <person name="Smith D.S."/>
            <person name="Levesque C.A."/>
            <person name="van der Lee T.A.J."/>
        </authorList>
    </citation>
    <scope>NUCLEOTIDE SEQUENCE [LARGE SCALE GENOMIC DNA]</scope>
    <source>
        <strain evidence="2 3">CBS 675.73</strain>
    </source>
</reference>
<name>A0A507EDZ7_9FUNG</name>
<gene>
    <name evidence="2" type="ORF">CcCBS67573_g08913</name>
</gene>
<dbReference type="EMBL" id="QEAP01000662">
    <property type="protein sequence ID" value="TPX61597.1"/>
    <property type="molecule type" value="Genomic_DNA"/>
</dbReference>
<organism evidence="2 3">
    <name type="scientific">Chytriomyces confervae</name>
    <dbReference type="NCBI Taxonomy" id="246404"/>
    <lineage>
        <taxon>Eukaryota</taxon>
        <taxon>Fungi</taxon>
        <taxon>Fungi incertae sedis</taxon>
        <taxon>Chytridiomycota</taxon>
        <taxon>Chytridiomycota incertae sedis</taxon>
        <taxon>Chytridiomycetes</taxon>
        <taxon>Chytridiales</taxon>
        <taxon>Chytriomycetaceae</taxon>
        <taxon>Chytriomyces</taxon>
    </lineage>
</organism>
<dbReference type="STRING" id="246404.A0A507EDZ7"/>
<evidence type="ECO:0000313" key="3">
    <source>
        <dbReference type="Proteomes" id="UP000320333"/>
    </source>
</evidence>
<dbReference type="InterPro" id="IPR002347">
    <property type="entry name" value="SDR_fam"/>
</dbReference>
<dbReference type="PANTHER" id="PTHR43157:SF31">
    <property type="entry name" value="PHOSPHATIDYLINOSITOL-GLYCAN BIOSYNTHESIS CLASS F PROTEIN"/>
    <property type="match status" value="1"/>
</dbReference>
<dbReference type="AlphaFoldDB" id="A0A507EDZ7"/>
<dbReference type="PANTHER" id="PTHR43157">
    <property type="entry name" value="PHOSPHATIDYLINOSITOL-GLYCAN BIOSYNTHESIS CLASS F PROTEIN-RELATED"/>
    <property type="match status" value="1"/>
</dbReference>
<evidence type="ECO:0000313" key="2">
    <source>
        <dbReference type="EMBL" id="TPX61597.1"/>
    </source>
</evidence>
<keyword evidence="3" id="KW-1185">Reference proteome</keyword>
<dbReference type="Gene3D" id="3.40.50.720">
    <property type="entry name" value="NAD(P)-binding Rossmann-like Domain"/>
    <property type="match status" value="1"/>
</dbReference>
<dbReference type="OrthoDB" id="542013at2759"/>
<sequence length="320" mass="35128">MKTIIITGGNAGVGFALAQRLLRDESESYKIILACRDKEKAHVAIQSLSAPSNHQVEFIHLDVASIKSISLFATSFAETHSQLHVLFNNAGIMAGERRMSEDGLEMTVMTNHVGPTLLTALLLPVLKKTANSRIVFVSSELHNSGKKVSLTPEFYVFSPDMVLISELRAGGRGPEFDLNNMDGAILYDSMLFYRNSKLFNVLASYHLVKLLAADQIPVIAVTPGWIPSTGLGRDSSLLVRLIMTYVVSWLPVTRTIEQGGEVFFQAATSDKFQRPGERMYVNAKGEEVASSPESYDEAKIDALWKWTTEVLSSKGCAIGL</sequence>
<keyword evidence="1" id="KW-0560">Oxidoreductase</keyword>
<dbReference type="SUPFAM" id="SSF51735">
    <property type="entry name" value="NAD(P)-binding Rossmann-fold domains"/>
    <property type="match status" value="1"/>
</dbReference>